<evidence type="ECO:0000256" key="6">
    <source>
        <dbReference type="ARBA" id="ARBA00023014"/>
    </source>
</evidence>
<evidence type="ECO:0000256" key="2">
    <source>
        <dbReference type="ARBA" id="ARBA00022485"/>
    </source>
</evidence>
<comment type="cofactor">
    <cofactor evidence="1">
        <name>[4Fe-4S] cluster</name>
        <dbReference type="ChEBI" id="CHEBI:49883"/>
    </cofactor>
</comment>
<reference evidence="8" key="1">
    <citation type="submission" date="2024-05" db="EMBL/GenBank/DDBJ databases">
        <authorList>
            <person name="Luo Y.-C."/>
            <person name="Nicholds J."/>
            <person name="Mortimer T."/>
            <person name="Maboni G."/>
        </authorList>
    </citation>
    <scope>NUCLEOTIDE SEQUENCE</scope>
    <source>
        <strain evidence="8">151108</strain>
    </source>
</reference>
<dbReference type="RefSeq" id="WP_368647250.1">
    <property type="nucleotide sequence ID" value="NZ_CP158255.1"/>
</dbReference>
<keyword evidence="5" id="KW-0408">Iron</keyword>
<gene>
    <name evidence="8" type="ORF">ABRZ09_02695</name>
</gene>
<dbReference type="InterPro" id="IPR058240">
    <property type="entry name" value="rSAM_sf"/>
</dbReference>
<organism evidence="8">
    <name type="scientific">Castellaniella ginsengisoli</name>
    <dbReference type="NCBI Taxonomy" id="546114"/>
    <lineage>
        <taxon>Bacteria</taxon>
        <taxon>Pseudomonadati</taxon>
        <taxon>Pseudomonadota</taxon>
        <taxon>Betaproteobacteria</taxon>
        <taxon>Burkholderiales</taxon>
        <taxon>Alcaligenaceae</taxon>
        <taxon>Castellaniella</taxon>
    </lineage>
</organism>
<evidence type="ECO:0000313" key="8">
    <source>
        <dbReference type="EMBL" id="XDJ50792.1"/>
    </source>
</evidence>
<sequence>MRAATASHASTAAASVPRIAPGRPPAHLKVGGLVPFTATDYPGLLATVLFVQGCPWRCGYCHNPHLQPRTADSPLDWNDDVLAFLRRRVGLIDGVVFSGGEPTMDPGLGAAIRQARELGYKIGLHTGGTHPRRLAQVLPLVDWVGLDIKADFDDYARITGVTGSGHPARASLQAVLDSGVDFECRTTVHPDLIDAQELVALGRALAQYGVRRYAVQVFRTQGCADEILNAHGQSLRDWPGAGVSDALAALFPSFELRRG</sequence>
<dbReference type="GO" id="GO:0051539">
    <property type="term" value="F:4 iron, 4 sulfur cluster binding"/>
    <property type="evidence" value="ECO:0007669"/>
    <property type="project" value="UniProtKB-KW"/>
</dbReference>
<dbReference type="InterPro" id="IPR007197">
    <property type="entry name" value="rSAM"/>
</dbReference>
<name>A0AB39D8D2_9BURK</name>
<dbReference type="GO" id="GO:0003824">
    <property type="term" value="F:catalytic activity"/>
    <property type="evidence" value="ECO:0007669"/>
    <property type="project" value="InterPro"/>
</dbReference>
<dbReference type="SUPFAM" id="SSF102114">
    <property type="entry name" value="Radical SAM enzymes"/>
    <property type="match status" value="1"/>
</dbReference>
<dbReference type="Pfam" id="PF04055">
    <property type="entry name" value="Radical_SAM"/>
    <property type="match status" value="1"/>
</dbReference>
<dbReference type="Gene3D" id="3.20.20.70">
    <property type="entry name" value="Aldolase class I"/>
    <property type="match status" value="1"/>
</dbReference>
<evidence type="ECO:0000256" key="1">
    <source>
        <dbReference type="ARBA" id="ARBA00001966"/>
    </source>
</evidence>
<proteinExistence type="predicted"/>
<evidence type="ECO:0000259" key="7">
    <source>
        <dbReference type="PROSITE" id="PS51918"/>
    </source>
</evidence>
<evidence type="ECO:0000256" key="5">
    <source>
        <dbReference type="ARBA" id="ARBA00023004"/>
    </source>
</evidence>
<dbReference type="PROSITE" id="PS51918">
    <property type="entry name" value="RADICAL_SAM"/>
    <property type="match status" value="1"/>
</dbReference>
<dbReference type="SFLD" id="SFLDG01094">
    <property type="entry name" value="Uncharacterised_Radical_SAM_Su"/>
    <property type="match status" value="1"/>
</dbReference>
<evidence type="ECO:0000256" key="3">
    <source>
        <dbReference type="ARBA" id="ARBA00022691"/>
    </source>
</evidence>
<keyword evidence="4" id="KW-0479">Metal-binding</keyword>
<accession>A0AB39D8D2</accession>
<dbReference type="SFLD" id="SFLDS00029">
    <property type="entry name" value="Radical_SAM"/>
    <property type="match status" value="1"/>
</dbReference>
<dbReference type="CDD" id="cd01335">
    <property type="entry name" value="Radical_SAM"/>
    <property type="match status" value="1"/>
</dbReference>
<dbReference type="EMBL" id="CP158255">
    <property type="protein sequence ID" value="XDJ50792.1"/>
    <property type="molecule type" value="Genomic_DNA"/>
</dbReference>
<dbReference type="NCBIfam" id="TIGR02495">
    <property type="entry name" value="NrdG2"/>
    <property type="match status" value="1"/>
</dbReference>
<dbReference type="PANTHER" id="PTHR30352:SF13">
    <property type="entry name" value="GLYCYL-RADICAL ENZYME ACTIVATING ENZYME YJJW-RELATED"/>
    <property type="match status" value="1"/>
</dbReference>
<dbReference type="GO" id="GO:0046872">
    <property type="term" value="F:metal ion binding"/>
    <property type="evidence" value="ECO:0007669"/>
    <property type="project" value="UniProtKB-KW"/>
</dbReference>
<dbReference type="InterPro" id="IPR012840">
    <property type="entry name" value="NrdG2"/>
</dbReference>
<dbReference type="AlphaFoldDB" id="A0AB39D8D2"/>
<dbReference type="InterPro" id="IPR034457">
    <property type="entry name" value="Organic_radical-activating"/>
</dbReference>
<keyword evidence="3" id="KW-0949">S-adenosyl-L-methionine</keyword>
<keyword evidence="2" id="KW-0004">4Fe-4S</keyword>
<protein>
    <submittedName>
        <fullName evidence="8">Anaerobic ribonucleoside-triphosphate reductase activating protein</fullName>
    </submittedName>
</protein>
<feature type="domain" description="Radical SAM core" evidence="7">
    <location>
        <begin position="40"/>
        <end position="259"/>
    </location>
</feature>
<dbReference type="InterPro" id="IPR013785">
    <property type="entry name" value="Aldolase_TIM"/>
</dbReference>
<keyword evidence="6" id="KW-0411">Iron-sulfur</keyword>
<evidence type="ECO:0000256" key="4">
    <source>
        <dbReference type="ARBA" id="ARBA00022723"/>
    </source>
</evidence>
<dbReference type="PANTHER" id="PTHR30352">
    <property type="entry name" value="PYRUVATE FORMATE-LYASE-ACTIVATING ENZYME"/>
    <property type="match status" value="1"/>
</dbReference>